<proteinExistence type="predicted"/>
<sequence length="314" mass="36538">MTPFLSIVIPLYNKETFIANTIKSVLQQTFQDFEIIVVDDGSTDNSYQIVSSLDNEKITLIKQENQGVSVARNFGIQKAKANYIALIDADDIWYPNHLFELKKQMDLFPEAGLYCNNYEVFHNEKVCKKAAFNFSYDTECLIVEDYFKASIINSVAWTSAIGFSKENFTNLGGFNTNYKTAQDLDLWIRFALNYKVSFNPTITMSYKFYIDNSLSKNEKNYNYIRYDFINSYNEEAQNNPSLKLYLDVNRYALALRSKLNGDKQLYLKVKKDIDFSNLNLKQRVVLIAPKSLLFTIKKLQIFLLKNHIYLTVYK</sequence>
<dbReference type="Gene3D" id="3.90.550.10">
    <property type="entry name" value="Spore Coat Polysaccharide Biosynthesis Protein SpsA, Chain A"/>
    <property type="match status" value="1"/>
</dbReference>
<name>A0ABW3JLZ5_9FLAO</name>
<keyword evidence="3" id="KW-1185">Reference proteome</keyword>
<dbReference type="Pfam" id="PF00535">
    <property type="entry name" value="Glycos_transf_2"/>
    <property type="match status" value="1"/>
</dbReference>
<accession>A0ABW3JLZ5</accession>
<reference evidence="3" key="1">
    <citation type="journal article" date="2019" name="Int. J. Syst. Evol. Microbiol.">
        <title>The Global Catalogue of Microorganisms (GCM) 10K type strain sequencing project: providing services to taxonomists for standard genome sequencing and annotation.</title>
        <authorList>
            <consortium name="The Broad Institute Genomics Platform"/>
            <consortium name="The Broad Institute Genome Sequencing Center for Infectious Disease"/>
            <person name="Wu L."/>
            <person name="Ma J."/>
        </authorList>
    </citation>
    <scope>NUCLEOTIDE SEQUENCE [LARGE SCALE GENOMIC DNA]</scope>
    <source>
        <strain evidence="3">CCUG 62414</strain>
    </source>
</reference>
<gene>
    <name evidence="2" type="ORF">ACFQ1R_15145</name>
</gene>
<organism evidence="2 3">
    <name type="scientific">Mariniflexile jejuense</name>
    <dbReference type="NCBI Taxonomy" id="1173582"/>
    <lineage>
        <taxon>Bacteria</taxon>
        <taxon>Pseudomonadati</taxon>
        <taxon>Bacteroidota</taxon>
        <taxon>Flavobacteriia</taxon>
        <taxon>Flavobacteriales</taxon>
        <taxon>Flavobacteriaceae</taxon>
        <taxon>Mariniflexile</taxon>
    </lineage>
</organism>
<comment type="caution">
    <text evidence="2">The sequence shown here is derived from an EMBL/GenBank/DDBJ whole genome shotgun (WGS) entry which is preliminary data.</text>
</comment>
<protein>
    <submittedName>
        <fullName evidence="2">Glycosyltransferase family 2 protein</fullName>
    </submittedName>
</protein>
<dbReference type="Proteomes" id="UP001597061">
    <property type="component" value="Unassembled WGS sequence"/>
</dbReference>
<dbReference type="RefSeq" id="WP_379927111.1">
    <property type="nucleotide sequence ID" value="NZ_JBHTJI010000042.1"/>
</dbReference>
<evidence type="ECO:0000259" key="1">
    <source>
        <dbReference type="Pfam" id="PF00535"/>
    </source>
</evidence>
<dbReference type="InterPro" id="IPR029044">
    <property type="entry name" value="Nucleotide-diphossugar_trans"/>
</dbReference>
<dbReference type="PANTHER" id="PTHR22916">
    <property type="entry name" value="GLYCOSYLTRANSFERASE"/>
    <property type="match status" value="1"/>
</dbReference>
<dbReference type="CDD" id="cd00761">
    <property type="entry name" value="Glyco_tranf_GTA_type"/>
    <property type="match status" value="1"/>
</dbReference>
<dbReference type="EMBL" id="JBHTJI010000042">
    <property type="protein sequence ID" value="MFD0991434.1"/>
    <property type="molecule type" value="Genomic_DNA"/>
</dbReference>
<evidence type="ECO:0000313" key="3">
    <source>
        <dbReference type="Proteomes" id="UP001597061"/>
    </source>
</evidence>
<evidence type="ECO:0000313" key="2">
    <source>
        <dbReference type="EMBL" id="MFD0991434.1"/>
    </source>
</evidence>
<feature type="domain" description="Glycosyltransferase 2-like" evidence="1">
    <location>
        <begin position="6"/>
        <end position="133"/>
    </location>
</feature>
<dbReference type="SUPFAM" id="SSF53448">
    <property type="entry name" value="Nucleotide-diphospho-sugar transferases"/>
    <property type="match status" value="1"/>
</dbReference>
<dbReference type="InterPro" id="IPR001173">
    <property type="entry name" value="Glyco_trans_2-like"/>
</dbReference>